<dbReference type="Proteomes" id="UP000642993">
    <property type="component" value="Unassembled WGS sequence"/>
</dbReference>
<name>A0A927JAQ2_9ACTN</name>
<dbReference type="Gene3D" id="2.30.180.10">
    <property type="entry name" value="FAS1 domain"/>
    <property type="match status" value="1"/>
</dbReference>
<evidence type="ECO:0000256" key="1">
    <source>
        <dbReference type="ARBA" id="ARBA00022729"/>
    </source>
</evidence>
<dbReference type="Pfam" id="PF02469">
    <property type="entry name" value="Fasciclin"/>
    <property type="match status" value="1"/>
</dbReference>
<organism evidence="5 6">
    <name type="scientific">Lolliginicoccus lacisalsi</name>
    <dbReference type="NCBI Taxonomy" id="2742202"/>
    <lineage>
        <taxon>Bacteria</taxon>
        <taxon>Bacillati</taxon>
        <taxon>Actinomycetota</taxon>
        <taxon>Actinomycetes</taxon>
        <taxon>Mycobacteriales</taxon>
        <taxon>Hoyosellaceae</taxon>
        <taxon>Lolliginicoccus</taxon>
    </lineage>
</organism>
<dbReference type="InterPro" id="IPR050904">
    <property type="entry name" value="Adhesion/Biosynth-related"/>
</dbReference>
<dbReference type="EMBL" id="JACYWE010000002">
    <property type="protein sequence ID" value="MBD8505724.1"/>
    <property type="molecule type" value="Genomic_DNA"/>
</dbReference>
<dbReference type="GO" id="GO:0005615">
    <property type="term" value="C:extracellular space"/>
    <property type="evidence" value="ECO:0007669"/>
    <property type="project" value="TreeGrafter"/>
</dbReference>
<dbReference type="PANTHER" id="PTHR10900:SF77">
    <property type="entry name" value="FI19380P1"/>
    <property type="match status" value="1"/>
</dbReference>
<keyword evidence="1 3" id="KW-0732">Signal</keyword>
<dbReference type="SUPFAM" id="SSF82153">
    <property type="entry name" value="FAS1 domain"/>
    <property type="match status" value="1"/>
</dbReference>
<dbReference type="FunFam" id="2.30.180.10:FF:000019">
    <property type="entry name" value="Cell surface lipoprotein"/>
    <property type="match status" value="1"/>
</dbReference>
<feature type="compositionally biased region" description="Polar residues" evidence="2">
    <location>
        <begin position="33"/>
        <end position="46"/>
    </location>
</feature>
<dbReference type="InterPro" id="IPR000782">
    <property type="entry name" value="FAS1_domain"/>
</dbReference>
<dbReference type="GO" id="GO:0050839">
    <property type="term" value="F:cell adhesion molecule binding"/>
    <property type="evidence" value="ECO:0007669"/>
    <property type="project" value="TreeGrafter"/>
</dbReference>
<dbReference type="PANTHER" id="PTHR10900">
    <property type="entry name" value="PERIOSTIN-RELATED"/>
    <property type="match status" value="1"/>
</dbReference>
<evidence type="ECO:0000259" key="4">
    <source>
        <dbReference type="PROSITE" id="PS50213"/>
    </source>
</evidence>
<protein>
    <submittedName>
        <fullName evidence="5">Fasciclin domain-containing protein</fullName>
    </submittedName>
</protein>
<dbReference type="GO" id="GO:0031012">
    <property type="term" value="C:extracellular matrix"/>
    <property type="evidence" value="ECO:0007669"/>
    <property type="project" value="TreeGrafter"/>
</dbReference>
<dbReference type="GO" id="GO:0007155">
    <property type="term" value="P:cell adhesion"/>
    <property type="evidence" value="ECO:0007669"/>
    <property type="project" value="TreeGrafter"/>
</dbReference>
<reference evidence="5" key="1">
    <citation type="submission" date="2020-09" db="EMBL/GenBank/DDBJ databases">
        <title>Hoyosella lacisalsi sp. nov., a halotolerant actinobacterium isolated from soil of Lake Gudzhirganskoe.</title>
        <authorList>
            <person name="Yang Q."/>
            <person name="Guo P.Y."/>
            <person name="Liu S.W."/>
            <person name="Li F.N."/>
            <person name="Sun C.H."/>
        </authorList>
    </citation>
    <scope>NUCLEOTIDE SEQUENCE</scope>
    <source>
        <strain evidence="5">G463</strain>
    </source>
</reference>
<sequence length="223" mass="22754">MRATTKIAALSAASALALTLSACGNDDTESTIDDAQTTAGDTMSEATDTMGDMMGGGDGVTTVDDVFGSACDAIPQDSADQGSLDGMVDDPVATAASNNPLLSTLATAVTEADLVDTLNDTDAEYTVFAPYNPAFEALGQETLDAVLADQEQLTDILTYHVVGERLDRDGILDGGTLDTVQGGTLEVTGSGDDIQVNGATVLCGNIPTANATVFVIDTVMMPE</sequence>
<dbReference type="PROSITE" id="PS51257">
    <property type="entry name" value="PROKAR_LIPOPROTEIN"/>
    <property type="match status" value="1"/>
</dbReference>
<feature type="region of interest" description="Disordered" evidence="2">
    <location>
        <begin position="26"/>
        <end position="46"/>
    </location>
</feature>
<comment type="caution">
    <text evidence="5">The sequence shown here is derived from an EMBL/GenBank/DDBJ whole genome shotgun (WGS) entry which is preliminary data.</text>
</comment>
<dbReference type="RefSeq" id="WP_192038195.1">
    <property type="nucleotide sequence ID" value="NZ_JACYWE010000002.1"/>
</dbReference>
<evidence type="ECO:0000313" key="5">
    <source>
        <dbReference type="EMBL" id="MBD8505724.1"/>
    </source>
</evidence>
<gene>
    <name evidence="5" type="ORF">HT102_04395</name>
</gene>
<evidence type="ECO:0000256" key="3">
    <source>
        <dbReference type="SAM" id="SignalP"/>
    </source>
</evidence>
<dbReference type="AlphaFoldDB" id="A0A927JAQ2"/>
<evidence type="ECO:0000313" key="6">
    <source>
        <dbReference type="Proteomes" id="UP000642993"/>
    </source>
</evidence>
<proteinExistence type="predicted"/>
<dbReference type="SMART" id="SM00554">
    <property type="entry name" value="FAS1"/>
    <property type="match status" value="1"/>
</dbReference>
<feature type="chain" id="PRO_5039242282" evidence="3">
    <location>
        <begin position="25"/>
        <end position="223"/>
    </location>
</feature>
<feature type="domain" description="FAS1" evidence="4">
    <location>
        <begin position="89"/>
        <end position="220"/>
    </location>
</feature>
<dbReference type="GO" id="GO:0030198">
    <property type="term" value="P:extracellular matrix organization"/>
    <property type="evidence" value="ECO:0007669"/>
    <property type="project" value="TreeGrafter"/>
</dbReference>
<keyword evidence="6" id="KW-1185">Reference proteome</keyword>
<accession>A0A927JAQ2</accession>
<evidence type="ECO:0000256" key="2">
    <source>
        <dbReference type="SAM" id="MobiDB-lite"/>
    </source>
</evidence>
<dbReference type="PROSITE" id="PS50213">
    <property type="entry name" value="FAS1"/>
    <property type="match status" value="1"/>
</dbReference>
<dbReference type="InterPro" id="IPR036378">
    <property type="entry name" value="FAS1_dom_sf"/>
</dbReference>
<feature type="signal peptide" evidence="3">
    <location>
        <begin position="1"/>
        <end position="24"/>
    </location>
</feature>